<dbReference type="GO" id="GO:0003960">
    <property type="term" value="F:quinone reductase (NADPH) activity"/>
    <property type="evidence" value="ECO:0007669"/>
    <property type="project" value="UniProtKB-EC"/>
</dbReference>
<dbReference type="PANTHER" id="PTHR44154">
    <property type="entry name" value="QUINONE OXIDOREDUCTASE"/>
    <property type="match status" value="1"/>
</dbReference>
<protein>
    <submittedName>
        <fullName evidence="3">Quinone oxidoreductase 1</fullName>
        <ecNumber evidence="3">1.6.5.5</ecNumber>
    </submittedName>
</protein>
<dbReference type="SUPFAM" id="SSF50129">
    <property type="entry name" value="GroES-like"/>
    <property type="match status" value="1"/>
</dbReference>
<evidence type="ECO:0000259" key="2">
    <source>
        <dbReference type="SMART" id="SM00829"/>
    </source>
</evidence>
<dbReference type="InterPro" id="IPR051603">
    <property type="entry name" value="Zinc-ADH_QOR/CCCR"/>
</dbReference>
<dbReference type="InterPro" id="IPR036291">
    <property type="entry name" value="NAD(P)-bd_dom_sf"/>
</dbReference>
<dbReference type="InterPro" id="IPR013149">
    <property type="entry name" value="ADH-like_C"/>
</dbReference>
<feature type="domain" description="Enoyl reductase (ER)" evidence="2">
    <location>
        <begin position="10"/>
        <end position="323"/>
    </location>
</feature>
<dbReference type="AlphaFoldDB" id="A0AAU7AQY9"/>
<keyword evidence="3" id="KW-0560">Oxidoreductase</keyword>
<dbReference type="Gene3D" id="3.90.180.10">
    <property type="entry name" value="Medium-chain alcohol dehydrogenases, catalytic domain"/>
    <property type="match status" value="1"/>
</dbReference>
<dbReference type="InterPro" id="IPR011032">
    <property type="entry name" value="GroES-like_sf"/>
</dbReference>
<dbReference type="KEGG" id="parq:DSM112329_00863"/>
<dbReference type="PANTHER" id="PTHR44154:SF1">
    <property type="entry name" value="QUINONE OXIDOREDUCTASE"/>
    <property type="match status" value="1"/>
</dbReference>
<dbReference type="EMBL" id="CP114014">
    <property type="protein sequence ID" value="XAY04037.1"/>
    <property type="molecule type" value="Genomic_DNA"/>
</dbReference>
<dbReference type="InterPro" id="IPR020843">
    <property type="entry name" value="ER"/>
</dbReference>
<reference evidence="3" key="1">
    <citation type="submission" date="2022-12" db="EMBL/GenBank/DDBJ databases">
        <title>Paraconexibacter alkalitolerans sp. nov. and Baekduia alba sp. nov., isolated from soil and emended description of the genera Paraconexibacter (Chun et al., 2020) and Baekduia (An et al., 2020).</title>
        <authorList>
            <person name="Vieira S."/>
            <person name="Huber K.J."/>
            <person name="Geppert A."/>
            <person name="Wolf J."/>
            <person name="Neumann-Schaal M."/>
            <person name="Muesken M."/>
            <person name="Overmann J."/>
        </authorList>
    </citation>
    <scope>NUCLEOTIDE SEQUENCE</scope>
    <source>
        <strain evidence="3">AEG42_29</strain>
    </source>
</reference>
<evidence type="ECO:0000313" key="3">
    <source>
        <dbReference type="EMBL" id="XAY04037.1"/>
    </source>
</evidence>
<dbReference type="EC" id="1.6.5.5" evidence="3"/>
<gene>
    <name evidence="3" type="primary">qorA</name>
    <name evidence="3" type="ORF">DSM112329_00863</name>
</gene>
<name>A0AAU7AQY9_9ACTN</name>
<dbReference type="Pfam" id="PF08240">
    <property type="entry name" value="ADH_N"/>
    <property type="match status" value="1"/>
</dbReference>
<dbReference type="RefSeq" id="WP_354700583.1">
    <property type="nucleotide sequence ID" value="NZ_CP114014.1"/>
</dbReference>
<dbReference type="InterPro" id="IPR013154">
    <property type="entry name" value="ADH-like_N"/>
</dbReference>
<keyword evidence="1" id="KW-0521">NADP</keyword>
<accession>A0AAU7AQY9</accession>
<sequence>MRAVVLEQFGGPEVLACREHPDPEPRDGWVVVDLKACALNWHDCLVRRGQYPGVSFPHVIGSDGAGTRSDTGEAVVILPSLGWGDDERAPGPGWEILGDVTPGTYAERVAVPVDCVFPAPAGWSFTDAAALPLAGLTAHRALFARGGLQSGETVLILGAGGGVASVAISLAHAAGARVLVTTSSEEKLELACALGADGGAFYGDAGWPDAIRELTGGRGADLTFDSVGSWHDPLTATAAGGRLVTFGATQAAATEVDVRRLYFAQQSILGTTMGSPRDFAALLELVGRMPGWRPLVDRILPLDAAAEAHRVMEERRHSGKIVLHL</sequence>
<organism evidence="3">
    <name type="scientific">Paraconexibacter sp. AEG42_29</name>
    <dbReference type="NCBI Taxonomy" id="2997339"/>
    <lineage>
        <taxon>Bacteria</taxon>
        <taxon>Bacillati</taxon>
        <taxon>Actinomycetota</taxon>
        <taxon>Thermoleophilia</taxon>
        <taxon>Solirubrobacterales</taxon>
        <taxon>Paraconexibacteraceae</taxon>
        <taxon>Paraconexibacter</taxon>
    </lineage>
</organism>
<evidence type="ECO:0000256" key="1">
    <source>
        <dbReference type="ARBA" id="ARBA00022857"/>
    </source>
</evidence>
<dbReference type="Pfam" id="PF00107">
    <property type="entry name" value="ADH_zinc_N"/>
    <property type="match status" value="1"/>
</dbReference>
<dbReference type="SUPFAM" id="SSF51735">
    <property type="entry name" value="NAD(P)-binding Rossmann-fold domains"/>
    <property type="match status" value="1"/>
</dbReference>
<proteinExistence type="predicted"/>
<dbReference type="SMART" id="SM00829">
    <property type="entry name" value="PKS_ER"/>
    <property type="match status" value="1"/>
</dbReference>